<evidence type="ECO:0000259" key="2">
    <source>
        <dbReference type="PROSITE" id="PS50006"/>
    </source>
</evidence>
<dbReference type="InterPro" id="IPR000253">
    <property type="entry name" value="FHA_dom"/>
</dbReference>
<name>C5DK53_LACTC</name>
<dbReference type="FunCoup" id="C5DK53">
    <property type="interactions" value="277"/>
</dbReference>
<dbReference type="EMBL" id="CU928170">
    <property type="protein sequence ID" value="CAR23854.1"/>
    <property type="molecule type" value="Genomic_DNA"/>
</dbReference>
<dbReference type="PROSITE" id="PS50006">
    <property type="entry name" value="FHA_DOMAIN"/>
    <property type="match status" value="1"/>
</dbReference>
<accession>C5DK53</accession>
<dbReference type="STRING" id="559295.C5DK53"/>
<feature type="region of interest" description="Disordered" evidence="1">
    <location>
        <begin position="1"/>
        <end position="30"/>
    </location>
</feature>
<dbReference type="InParanoid" id="C5DK53"/>
<dbReference type="AlphaFoldDB" id="C5DK53"/>
<organism evidence="3 4">
    <name type="scientific">Lachancea thermotolerans (strain ATCC 56472 / CBS 6340 / NRRL Y-8284)</name>
    <name type="common">Yeast</name>
    <name type="synonym">Kluyveromyces thermotolerans</name>
    <dbReference type="NCBI Taxonomy" id="559295"/>
    <lineage>
        <taxon>Eukaryota</taxon>
        <taxon>Fungi</taxon>
        <taxon>Dikarya</taxon>
        <taxon>Ascomycota</taxon>
        <taxon>Saccharomycotina</taxon>
        <taxon>Saccharomycetes</taxon>
        <taxon>Saccharomycetales</taxon>
        <taxon>Saccharomycetaceae</taxon>
        <taxon>Lachancea</taxon>
    </lineage>
</organism>
<feature type="compositionally biased region" description="Basic and acidic residues" evidence="1">
    <location>
        <begin position="310"/>
        <end position="325"/>
    </location>
</feature>
<evidence type="ECO:0000313" key="4">
    <source>
        <dbReference type="Proteomes" id="UP000002036"/>
    </source>
</evidence>
<dbReference type="SUPFAM" id="SSF49879">
    <property type="entry name" value="SMAD/FHA domain"/>
    <property type="match status" value="1"/>
</dbReference>
<dbReference type="Proteomes" id="UP000002036">
    <property type="component" value="Chromosome F"/>
</dbReference>
<dbReference type="OrthoDB" id="5348546at2759"/>
<reference evidence="3 4" key="1">
    <citation type="journal article" date="2009" name="Genome Res.">
        <title>Comparative genomics of protoploid Saccharomycetaceae.</title>
        <authorList>
            <consortium name="The Genolevures Consortium"/>
            <person name="Souciet J.-L."/>
            <person name="Dujon B."/>
            <person name="Gaillardin C."/>
            <person name="Johnston M."/>
            <person name="Baret P.V."/>
            <person name="Cliften P."/>
            <person name="Sherman D.J."/>
            <person name="Weissenbach J."/>
            <person name="Westhof E."/>
            <person name="Wincker P."/>
            <person name="Jubin C."/>
            <person name="Poulain J."/>
            <person name="Barbe V."/>
            <person name="Segurens B."/>
            <person name="Artiguenave F."/>
            <person name="Anthouard V."/>
            <person name="Vacherie B."/>
            <person name="Val M.-E."/>
            <person name="Fulton R.S."/>
            <person name="Minx P."/>
            <person name="Wilson R."/>
            <person name="Durrens P."/>
            <person name="Jean G."/>
            <person name="Marck C."/>
            <person name="Martin T."/>
            <person name="Nikolski M."/>
            <person name="Rolland T."/>
            <person name="Seret M.-L."/>
            <person name="Casaregola S."/>
            <person name="Despons L."/>
            <person name="Fairhead C."/>
            <person name="Fischer G."/>
            <person name="Lafontaine I."/>
            <person name="Leh V."/>
            <person name="Lemaire M."/>
            <person name="de Montigny J."/>
            <person name="Neuveglise C."/>
            <person name="Thierry A."/>
            <person name="Blanc-Lenfle I."/>
            <person name="Bleykasten C."/>
            <person name="Diffels J."/>
            <person name="Fritsch E."/>
            <person name="Frangeul L."/>
            <person name="Goeffon A."/>
            <person name="Jauniaux N."/>
            <person name="Kachouri-Lafond R."/>
            <person name="Payen C."/>
            <person name="Potier S."/>
            <person name="Pribylova L."/>
            <person name="Ozanne C."/>
            <person name="Richard G.-F."/>
            <person name="Sacerdot C."/>
            <person name="Straub M.-L."/>
            <person name="Talla E."/>
        </authorList>
    </citation>
    <scope>NUCLEOTIDE SEQUENCE [LARGE SCALE GENOMIC DNA]</scope>
    <source>
        <strain evidence="4">ATCC 56472 / CBS 6340 / NRRL Y-8284</strain>
    </source>
</reference>
<dbReference type="Gene3D" id="2.60.200.20">
    <property type="match status" value="1"/>
</dbReference>
<feature type="region of interest" description="Disordered" evidence="1">
    <location>
        <begin position="301"/>
        <end position="386"/>
    </location>
</feature>
<dbReference type="SMART" id="SM00240">
    <property type="entry name" value="FHA"/>
    <property type="match status" value="1"/>
</dbReference>
<proteinExistence type="predicted"/>
<feature type="region of interest" description="Disordered" evidence="1">
    <location>
        <begin position="237"/>
        <end position="271"/>
    </location>
</feature>
<dbReference type="CDD" id="cd22699">
    <property type="entry name" value="FHA_PLM2-like"/>
    <property type="match status" value="1"/>
</dbReference>
<dbReference type="InterPro" id="IPR008984">
    <property type="entry name" value="SMAD_FHA_dom_sf"/>
</dbReference>
<evidence type="ECO:0000256" key="1">
    <source>
        <dbReference type="SAM" id="MobiDB-lite"/>
    </source>
</evidence>
<feature type="compositionally biased region" description="Polar residues" evidence="1">
    <location>
        <begin position="53"/>
        <end position="63"/>
    </location>
</feature>
<keyword evidence="4" id="KW-1185">Reference proteome</keyword>
<evidence type="ECO:0000313" key="3">
    <source>
        <dbReference type="EMBL" id="CAR23854.1"/>
    </source>
</evidence>
<dbReference type="eggNOG" id="ENOG502RZJP">
    <property type="taxonomic scope" value="Eukaryota"/>
</dbReference>
<dbReference type="KEGG" id="lth:KLTH0F01848g"/>
<feature type="domain" description="FHA" evidence="2">
    <location>
        <begin position="113"/>
        <end position="160"/>
    </location>
</feature>
<feature type="region of interest" description="Disordered" evidence="1">
    <location>
        <begin position="44"/>
        <end position="79"/>
    </location>
</feature>
<protein>
    <submittedName>
        <fullName evidence="3">KLTH0F01848p</fullName>
    </submittedName>
</protein>
<dbReference type="HOGENOM" id="CLU_027153_0_0_1"/>
<sequence>MPGQFPPSSPIAACPADPDDPFYQPSEKHSPSTLKFFHKKIAPVDHEYPTPHPSSTLGRSSSPVKARDSHVLGSQTHSDYELEQDLRRELSSRGSASVRPIQIPLNSRLETRLSIGRKQAACDIVLPRHKNISRLHAFVTYYPESREVKLECKGSNGLIVAFPLKLDLDLTVCSHPEKAFRLMRSKPEQQLSSREVVKNAKLTSFVLLEGESVLMPYIDGTLIDFRHAECELAVYEPLGDSDDDSQNATETEDELQPLQITSDDFEPRTPDNEVVHIPLHTAFPPKLHVKERLLSLEPQPLLAEPATPLQHKDTKDTTLEEHKESFGGAVEIEEPKTPQRQTLDSHFEKQDPQTPLLKTEANARRRKLASPSPEKTHKRKNQQKVSPLSAEEILLNVSSRGVDVLELQHILANHLAFSNVQQVPFTQLRDVNSTVSTLAPKELRALLEAERCIGVIYRQGKDAAGKPLDEEYYYDVENDSDENRRQLVSALKGGRSNLRSCRRVHKQYFWKKPAK</sequence>
<feature type="compositionally biased region" description="Basic and acidic residues" evidence="1">
    <location>
        <begin position="333"/>
        <end position="351"/>
    </location>
</feature>
<dbReference type="GeneID" id="8292482"/>
<dbReference type="OMA" id="KCIGVIY"/>
<dbReference type="RefSeq" id="XP_002554291.1">
    <property type="nucleotide sequence ID" value="XM_002554245.1"/>
</dbReference>
<feature type="compositionally biased region" description="Acidic residues" evidence="1">
    <location>
        <begin position="239"/>
        <end position="255"/>
    </location>
</feature>
<gene>
    <name evidence="3" type="ordered locus">KLTH0F01848g</name>
</gene>
<dbReference type="Pfam" id="PF00498">
    <property type="entry name" value="FHA"/>
    <property type="match status" value="1"/>
</dbReference>